<reference evidence="1 2" key="1">
    <citation type="journal article" date="2015" name="Genome Biol. Evol.">
        <title>Comparative Genomics of a Bacterivorous Green Alga Reveals Evolutionary Causalities and Consequences of Phago-Mixotrophic Mode of Nutrition.</title>
        <authorList>
            <person name="Burns J.A."/>
            <person name="Paasch A."/>
            <person name="Narechania A."/>
            <person name="Kim E."/>
        </authorList>
    </citation>
    <scope>NUCLEOTIDE SEQUENCE [LARGE SCALE GENOMIC DNA]</scope>
    <source>
        <strain evidence="1 2">PLY_AMNH</strain>
    </source>
</reference>
<protein>
    <submittedName>
        <fullName evidence="1">Uncharacterized protein</fullName>
    </submittedName>
</protein>
<dbReference type="AlphaFoldDB" id="A0AAE0GJ94"/>
<dbReference type="Proteomes" id="UP001190700">
    <property type="component" value="Unassembled WGS sequence"/>
</dbReference>
<name>A0AAE0GJ94_9CHLO</name>
<dbReference type="EMBL" id="LGRX02005141">
    <property type="protein sequence ID" value="KAK3279071.1"/>
    <property type="molecule type" value="Genomic_DNA"/>
</dbReference>
<organism evidence="1 2">
    <name type="scientific">Cymbomonas tetramitiformis</name>
    <dbReference type="NCBI Taxonomy" id="36881"/>
    <lineage>
        <taxon>Eukaryota</taxon>
        <taxon>Viridiplantae</taxon>
        <taxon>Chlorophyta</taxon>
        <taxon>Pyramimonadophyceae</taxon>
        <taxon>Pyramimonadales</taxon>
        <taxon>Pyramimonadaceae</taxon>
        <taxon>Cymbomonas</taxon>
    </lineage>
</organism>
<evidence type="ECO:0000313" key="2">
    <source>
        <dbReference type="Proteomes" id="UP001190700"/>
    </source>
</evidence>
<comment type="caution">
    <text evidence="1">The sequence shown here is derived from an EMBL/GenBank/DDBJ whole genome shotgun (WGS) entry which is preliminary data.</text>
</comment>
<proteinExistence type="predicted"/>
<evidence type="ECO:0000313" key="1">
    <source>
        <dbReference type="EMBL" id="KAK3279071.1"/>
    </source>
</evidence>
<accession>A0AAE0GJ94</accession>
<keyword evidence="2" id="KW-1185">Reference proteome</keyword>
<sequence>MAGKDLEDLKSRLSRLGVTVPSPGGTPNDNDVSIASSVSDIARLTQVESLFGGHKKATDRSFFEASAETEARAPMDTISHPPPGVNTKEEVMDVLRRCNEIEQCLQAAETAASASGLKPSSMGEGGPRGLENNFALTPPSFSQPPIFDNVVSATKKKRRPKSAKPSYGIASASASASAALTAAATAARVHCASGCGSSRIREVEHAMAKERIALKRESTVERKRVVMLEKEVLALRTHLDSRSTQEMNLTEQHQSLVAMTLERDDLLGLLRATMKKLETADEVVRRSTQTGAELEAKVEQLAHEHSIAMEEAKRASEQADGLNKDHQNLLWSQEVMQRISEVQLGHYRNKRKVLQDLLETQDPITRSHLLDEFSTGSFH</sequence>
<gene>
    <name evidence="1" type="ORF">CYMTET_13025</name>
</gene>